<feature type="region of interest" description="Disordered" evidence="1">
    <location>
        <begin position="16"/>
        <end position="49"/>
    </location>
</feature>
<reference evidence="3" key="1">
    <citation type="journal article" date="2019" name="Int. J. Syst. Evol. Microbiol.">
        <title>The Global Catalogue of Microorganisms (GCM) 10K type strain sequencing project: providing services to taxonomists for standard genome sequencing and annotation.</title>
        <authorList>
            <consortium name="The Broad Institute Genomics Platform"/>
            <consortium name="The Broad Institute Genome Sequencing Center for Infectious Disease"/>
            <person name="Wu L."/>
            <person name="Ma J."/>
        </authorList>
    </citation>
    <scope>NUCLEOTIDE SEQUENCE [LARGE SCALE GENOMIC DNA]</scope>
    <source>
        <strain evidence="3">JCM 16373</strain>
    </source>
</reference>
<dbReference type="RefSeq" id="WP_344565106.1">
    <property type="nucleotide sequence ID" value="NZ_BAAARJ010000007.1"/>
</dbReference>
<dbReference type="EMBL" id="BAAARJ010000007">
    <property type="protein sequence ID" value="GAA2609843.1"/>
    <property type="molecule type" value="Genomic_DNA"/>
</dbReference>
<gene>
    <name evidence="2" type="ORF">GCM10009863_24200</name>
</gene>
<accession>A0ABP6CA80</accession>
<organism evidence="2 3">
    <name type="scientific">Streptomyces axinellae</name>
    <dbReference type="NCBI Taxonomy" id="552788"/>
    <lineage>
        <taxon>Bacteria</taxon>
        <taxon>Bacillati</taxon>
        <taxon>Actinomycetota</taxon>
        <taxon>Actinomycetes</taxon>
        <taxon>Kitasatosporales</taxon>
        <taxon>Streptomycetaceae</taxon>
        <taxon>Streptomyces</taxon>
    </lineage>
</organism>
<proteinExistence type="predicted"/>
<evidence type="ECO:0000313" key="2">
    <source>
        <dbReference type="EMBL" id="GAA2609843.1"/>
    </source>
</evidence>
<comment type="caution">
    <text evidence="2">The sequence shown here is derived from an EMBL/GenBank/DDBJ whole genome shotgun (WGS) entry which is preliminary data.</text>
</comment>
<evidence type="ECO:0000313" key="3">
    <source>
        <dbReference type="Proteomes" id="UP001501447"/>
    </source>
</evidence>
<sequence>MGHTAIDSRASFAHSGGIALNAPSGHEGGSSSLRQSKNSHPSALRSAGPPQTWHFIAYMHSYCRPGCIDAKSGRPTPGEYEHRAHSTPKPSRSEGSSRPW</sequence>
<protein>
    <submittedName>
        <fullName evidence="2">Uncharacterized protein</fullName>
    </submittedName>
</protein>
<name>A0ABP6CA80_9ACTN</name>
<feature type="region of interest" description="Disordered" evidence="1">
    <location>
        <begin position="68"/>
        <end position="100"/>
    </location>
</feature>
<keyword evidence="3" id="KW-1185">Reference proteome</keyword>
<feature type="compositionally biased region" description="Polar residues" evidence="1">
    <location>
        <begin position="29"/>
        <end position="41"/>
    </location>
</feature>
<feature type="compositionally biased region" description="Polar residues" evidence="1">
    <location>
        <begin position="88"/>
        <end position="100"/>
    </location>
</feature>
<evidence type="ECO:0000256" key="1">
    <source>
        <dbReference type="SAM" id="MobiDB-lite"/>
    </source>
</evidence>
<dbReference type="Proteomes" id="UP001501447">
    <property type="component" value="Unassembled WGS sequence"/>
</dbReference>